<gene>
    <name evidence="2" type="ORF">LEP1GSC060_1907</name>
</gene>
<dbReference type="AlphaFoldDB" id="N1WFG4"/>
<evidence type="ECO:0000313" key="2">
    <source>
        <dbReference type="EMBL" id="EMY76067.1"/>
    </source>
</evidence>
<comment type="caution">
    <text evidence="2">The sequence shown here is derived from an EMBL/GenBank/DDBJ whole genome shotgun (WGS) entry which is preliminary data.</text>
</comment>
<protein>
    <submittedName>
        <fullName evidence="2">Transposase DDE domain protein</fullName>
    </submittedName>
</protein>
<dbReference type="Proteomes" id="UP000012313">
    <property type="component" value="Unassembled WGS sequence"/>
</dbReference>
<accession>N1WFG4</accession>
<evidence type="ECO:0000313" key="3">
    <source>
        <dbReference type="Proteomes" id="UP000012313"/>
    </source>
</evidence>
<organism evidence="2 3">
    <name type="scientific">Leptospira weilii serovar Ranarum str. ICFT</name>
    <dbReference type="NCBI Taxonomy" id="1218598"/>
    <lineage>
        <taxon>Bacteria</taxon>
        <taxon>Pseudomonadati</taxon>
        <taxon>Spirochaetota</taxon>
        <taxon>Spirochaetia</taxon>
        <taxon>Leptospirales</taxon>
        <taxon>Leptospiraceae</taxon>
        <taxon>Leptospira</taxon>
    </lineage>
</organism>
<dbReference type="OrthoDB" id="341918at2"/>
<name>N1WFG4_9LEPT</name>
<feature type="domain" description="Transposase DDE" evidence="1">
    <location>
        <begin position="3"/>
        <end position="35"/>
    </location>
</feature>
<evidence type="ECO:0000259" key="1">
    <source>
        <dbReference type="Pfam" id="PF13612"/>
    </source>
</evidence>
<reference evidence="2" key="1">
    <citation type="submission" date="2013-03" db="EMBL/GenBank/DDBJ databases">
        <authorList>
            <person name="Harkins D.M."/>
            <person name="Durkin A.S."/>
            <person name="Brinkac L.M."/>
            <person name="Haft D.H."/>
            <person name="Selengut J.D."/>
            <person name="Sanka R."/>
            <person name="DePew J."/>
            <person name="Purushe J."/>
            <person name="Hartskeerl R.A."/>
            <person name="Ahmed A."/>
            <person name="van der Linden H."/>
            <person name="Goris M.G.A."/>
            <person name="Vinetz J.M."/>
            <person name="Sutton G.G."/>
            <person name="Nierman W.C."/>
            <person name="Fouts D.E."/>
        </authorList>
    </citation>
    <scope>NUCLEOTIDE SEQUENCE [LARGE SCALE GENOMIC DNA]</scope>
    <source>
        <strain evidence="2">ICFT</strain>
    </source>
</reference>
<dbReference type="InterPro" id="IPR025668">
    <property type="entry name" value="Tnp_DDE_dom"/>
</dbReference>
<proteinExistence type="predicted"/>
<dbReference type="EMBL" id="AOHC02000055">
    <property type="protein sequence ID" value="EMY76067.1"/>
    <property type="molecule type" value="Genomic_DNA"/>
</dbReference>
<sequence length="62" mass="7203">MPLVDKIVLRKKAIIESVHDELKNICQIQHTRHRSFFKGAVNLLSGLVIFLFPKKIISEFEI</sequence>
<keyword evidence="3" id="KW-1185">Reference proteome</keyword>
<dbReference type="Pfam" id="PF13612">
    <property type="entry name" value="DDE_Tnp_1_3"/>
    <property type="match status" value="1"/>
</dbReference>
<dbReference type="STRING" id="1218598.LEP1GSC060_1907"/>